<name>A0A1G4EBE5_PLAVI</name>
<feature type="compositionally biased region" description="Polar residues" evidence="1">
    <location>
        <begin position="193"/>
        <end position="207"/>
    </location>
</feature>
<reference evidence="2 3" key="1">
    <citation type="submission" date="2016-07" db="EMBL/GenBank/DDBJ databases">
        <authorList>
            <consortium name="Pathogen Informatics"/>
        </authorList>
    </citation>
    <scope>NUCLEOTIDE SEQUENCE [LARGE SCALE GENOMIC DNA]</scope>
</reference>
<accession>A0A1G4EBE5</accession>
<protein>
    <submittedName>
        <fullName evidence="2">VIR protein</fullName>
    </submittedName>
</protein>
<feature type="compositionally biased region" description="Basic and acidic residues" evidence="1">
    <location>
        <begin position="212"/>
        <end position="224"/>
    </location>
</feature>
<feature type="compositionally biased region" description="Polar residues" evidence="1">
    <location>
        <begin position="278"/>
        <end position="287"/>
    </location>
</feature>
<feature type="compositionally biased region" description="Basic and acidic residues" evidence="1">
    <location>
        <begin position="431"/>
        <end position="445"/>
    </location>
</feature>
<dbReference type="VEuPathDB" id="PlasmoDB:PVP01_0900900"/>
<dbReference type="VEuPathDB" id="PlasmoDB:PVW1_020025900"/>
<evidence type="ECO:0000313" key="2">
    <source>
        <dbReference type="EMBL" id="SCA59564.1"/>
    </source>
</evidence>
<feature type="region of interest" description="Disordered" evidence="1">
    <location>
        <begin position="391"/>
        <end position="505"/>
    </location>
</feature>
<dbReference type="EMBL" id="FLYI01000001">
    <property type="protein sequence ID" value="SCA59564.1"/>
    <property type="molecule type" value="Genomic_DNA"/>
</dbReference>
<dbReference type="Proteomes" id="UP000305196">
    <property type="component" value="Unassembled WGS sequence"/>
</dbReference>
<evidence type="ECO:0000256" key="1">
    <source>
        <dbReference type="SAM" id="MobiDB-lite"/>
    </source>
</evidence>
<feature type="region of interest" description="Disordered" evidence="1">
    <location>
        <begin position="136"/>
        <end position="334"/>
    </location>
</feature>
<evidence type="ECO:0000313" key="3">
    <source>
        <dbReference type="Proteomes" id="UP000305196"/>
    </source>
</evidence>
<feature type="compositionally biased region" description="Polar residues" evidence="1">
    <location>
        <begin position="391"/>
        <end position="406"/>
    </location>
</feature>
<dbReference type="AlphaFoldDB" id="A0A1G4EBE5"/>
<proteinExistence type="predicted"/>
<feature type="compositionally biased region" description="Basic and acidic residues" evidence="1">
    <location>
        <begin position="178"/>
        <end position="189"/>
    </location>
</feature>
<feature type="compositionally biased region" description="Polar residues" evidence="1">
    <location>
        <begin position="250"/>
        <end position="262"/>
    </location>
</feature>
<organism evidence="2 3">
    <name type="scientific">Plasmodium vivax</name>
    <name type="common">malaria parasite P. vivax</name>
    <dbReference type="NCBI Taxonomy" id="5855"/>
    <lineage>
        <taxon>Eukaryota</taxon>
        <taxon>Sar</taxon>
        <taxon>Alveolata</taxon>
        <taxon>Apicomplexa</taxon>
        <taxon>Aconoidasida</taxon>
        <taxon>Haemosporida</taxon>
        <taxon>Plasmodiidae</taxon>
        <taxon>Plasmodium</taxon>
        <taxon>Plasmodium (Plasmodium)</taxon>
    </lineage>
</organism>
<sequence>MGHVTVISYDVDTKLTPSSCVDKYIELLGDIEKKIEKLNIKEDTEISEKCDELVKYINTKNGELTECHKQNLLDRSFNFKDGMKENIHNYDKYYQCLGKSSSPVKKSVELKNSCEEHQDCNKVVASTEEVEAETEIESSFTEDSSEAQGSPKLNQPKADKERSKEQSTILELPSIKVSSDKAEGLDTKIPEQGTDQYSNITGLTETPAQPVHEGDHSTPKESEKQSSIPSAEIDSNGDVDLSLTPEASDLSKSISPTNSINDPSAAGEIEGIPEQLDNPPNEQSVGSKTDDGKVHTVEGSGNENSMGNVIDDLTQVQKDTENEDTAVRSTTAAPALVQVTDDKEACSEVFDGQTHGQQACQIGHIQAQSFPNSGSSDTGLSIQNLASVNSGDYSSQNTAYTPSGKSGSVGKNPHVSVLSSEILSDSSPKVAPEKETCNKEGECPQERLQTPEDQNQKEPSCHNQLTLWEKDKCPNNEESQQGKSYLEMGGGPYELSEEMPYKNYI</sequence>
<feature type="compositionally biased region" description="Low complexity" evidence="1">
    <location>
        <begin position="415"/>
        <end position="427"/>
    </location>
</feature>
<dbReference type="VEuPathDB" id="PlasmoDB:PVPAM_090006400"/>
<gene>
    <name evidence="2" type="ORF">PVC01_000013400</name>
</gene>